<name>A0A193LC22_9GAMM</name>
<organism evidence="2 3">
    <name type="scientific">Woeseia oceani</name>
    <dbReference type="NCBI Taxonomy" id="1548547"/>
    <lineage>
        <taxon>Bacteria</taxon>
        <taxon>Pseudomonadati</taxon>
        <taxon>Pseudomonadota</taxon>
        <taxon>Gammaproteobacteria</taxon>
        <taxon>Woeseiales</taxon>
        <taxon>Woeseiaceae</taxon>
        <taxon>Woeseia</taxon>
    </lineage>
</organism>
<reference evidence="2 3" key="1">
    <citation type="submission" date="2016-06" db="EMBL/GenBank/DDBJ databases">
        <title>Complete genome sequence of a deep-branching marine Gamma Proteobacterium Woeseia oceani type strain XK5.</title>
        <authorList>
            <person name="Mu D."/>
            <person name="Du Z."/>
        </authorList>
    </citation>
    <scope>NUCLEOTIDE SEQUENCE [LARGE SCALE GENOMIC DNA]</scope>
    <source>
        <strain evidence="2 3">XK5</strain>
    </source>
</reference>
<evidence type="ECO:0000313" key="3">
    <source>
        <dbReference type="Proteomes" id="UP000092695"/>
    </source>
</evidence>
<protein>
    <submittedName>
        <fullName evidence="2">Uncharacterized protein</fullName>
    </submittedName>
</protein>
<accession>A0A193LC22</accession>
<feature type="region of interest" description="Disordered" evidence="1">
    <location>
        <begin position="65"/>
        <end position="91"/>
    </location>
</feature>
<sequence length="91" mass="9550">MVIAEVNPPSAADLYAQRYSSSFVQVTTGGKHRFVSCDPSCPGATPKTTLSNLNAAVAKRAQQNVLAKRARASTTTSNDGDGNNPNDPGER</sequence>
<dbReference type="RefSeq" id="WP_068612012.1">
    <property type="nucleotide sequence ID" value="NZ_CP016268.1"/>
</dbReference>
<keyword evidence="3" id="KW-1185">Reference proteome</keyword>
<evidence type="ECO:0000256" key="1">
    <source>
        <dbReference type="SAM" id="MobiDB-lite"/>
    </source>
</evidence>
<dbReference type="KEGG" id="woc:BA177_01195"/>
<dbReference type="STRING" id="1548547.BA177_01195"/>
<dbReference type="AlphaFoldDB" id="A0A193LC22"/>
<feature type="compositionally biased region" description="Low complexity" evidence="1">
    <location>
        <begin position="73"/>
        <end position="91"/>
    </location>
</feature>
<dbReference type="EMBL" id="CP016268">
    <property type="protein sequence ID" value="ANO50018.1"/>
    <property type="molecule type" value="Genomic_DNA"/>
</dbReference>
<gene>
    <name evidence="2" type="ORF">BA177_01195</name>
</gene>
<dbReference type="Proteomes" id="UP000092695">
    <property type="component" value="Chromosome"/>
</dbReference>
<evidence type="ECO:0000313" key="2">
    <source>
        <dbReference type="EMBL" id="ANO50018.1"/>
    </source>
</evidence>
<proteinExistence type="predicted"/>